<evidence type="ECO:0000313" key="1">
    <source>
        <dbReference type="EMBL" id="KAI0055388.1"/>
    </source>
</evidence>
<reference evidence="1" key="1">
    <citation type="submission" date="2021-03" db="EMBL/GenBank/DDBJ databases">
        <authorList>
            <consortium name="DOE Joint Genome Institute"/>
            <person name="Ahrendt S."/>
            <person name="Looney B.P."/>
            <person name="Miyauchi S."/>
            <person name="Morin E."/>
            <person name="Drula E."/>
            <person name="Courty P.E."/>
            <person name="Chicoki N."/>
            <person name="Fauchery L."/>
            <person name="Kohler A."/>
            <person name="Kuo A."/>
            <person name="Labutti K."/>
            <person name="Pangilinan J."/>
            <person name="Lipzen A."/>
            <person name="Riley R."/>
            <person name="Andreopoulos W."/>
            <person name="He G."/>
            <person name="Johnson J."/>
            <person name="Barry K.W."/>
            <person name="Grigoriev I.V."/>
            <person name="Nagy L."/>
            <person name="Hibbett D."/>
            <person name="Henrissat B."/>
            <person name="Matheny P.B."/>
            <person name="Labbe J."/>
            <person name="Martin F."/>
        </authorList>
    </citation>
    <scope>NUCLEOTIDE SEQUENCE</scope>
    <source>
        <strain evidence="1">HHB10654</strain>
    </source>
</reference>
<evidence type="ECO:0000313" key="2">
    <source>
        <dbReference type="Proteomes" id="UP000814140"/>
    </source>
</evidence>
<gene>
    <name evidence="1" type="ORF">BV25DRAFT_1815655</name>
</gene>
<sequence>MPPSSTSQTCCCGRSFSQPSALTFHQKSCKKSKTRLSSALSSAKEAWIAKKKARISLESAVSSARLQVQPSAMDTDSHLSLLERRSWTARPKRMPERLKDYLPEPATALPPPQIARSETTTKSTDTSHPAVLQALTTRRNTFGLFRRYHANGFPTHDPEDLVSLISLTKATFRDLLAIVGDSGYRPEDVSGTNWDKIDSILGTETCSTDDRAEEWQDEDAGWSRSTVKISVPYHPRRGATNRPGAGPRSFLVHDFYHRDLVSVIREKISRPQDDPFFHYEPYELYWQPHPAAKAVRVHGELYTSPAFLAANLELQRSAPEPGCTLSRHIIALMFWSDATHLTSFGDAKLWPLYLYFGNDSKYRRCQPSAHLCEHVAYFQSLPDEFQEFAAQQTAGGKTPNGAFRTHCARELVHAQLKVLLSDDFLKAWAHGLVIKCCDGVHRRFYPRIFTYSADYPEKILLASIRNLGSCPCPRCLVSLSQVYRMGTQADMIERRTKARVDDSQRRRKVEEARKLIYQRNLQVSSDAVEAWLSEESLVPNQNAFSEKLAPLGLNMFTMFAVDLMHEWELGVGRSIFVHLLRILGTLDEGLLVELDRRFRLVPSFGTAIRRFSRNSSEMKQMAARDLENIWQCAIPVFEGLLPEPHNGTVLRLLYVGANWHGMAKLRMHTDPSLALFDTVTTSLGQEIRFFSEETCSAFQTLELTREKDARIRRAARKAAKSKSVVSESNADAAPPLQCDPPLKAYREPKTFNMKTYKIHSLGDYADTIRWIGTTDSYSTEPAELEHHTSKIRYARTSRRGFVKQMAQIERRERRIRRIRVRATSATGGAVEDTPSVPQEHYNVGLSENFPVNITLFQQENSNDPAVKHFVRKLKDHIAPRIRAMLLREASLAEDHDSSGPSNVLRRTSEQDADATLTEHATDYVFFKNDRMYEHRIMKINYTTYDVRRGQDIIHTGTNNRDIMVLAPIAESEEPSASLAHRFWFGRVLRIFHVNVVYTGPGMVDYSSRRIYFLWVRWFLDLGEPAKGDDSECRLDALRLAPIGSDDAFGFVDPDSVLRCSHIIPAFARGKLREDGSKLSSCANDANDWYGYYVNRFADRDMLMRFHWGLAVGHTYSYTRHHEAQQASRSTRDSQPELDADGSAGTAQLTERMIPEGCIMQDNESLSNNAENDSATGEGTSGKRPGGTFGQPETH</sequence>
<protein>
    <submittedName>
        <fullName evidence="1">Uncharacterized protein</fullName>
    </submittedName>
</protein>
<name>A0ACB8SHN6_9AGAM</name>
<comment type="caution">
    <text evidence="1">The sequence shown here is derived from an EMBL/GenBank/DDBJ whole genome shotgun (WGS) entry which is preliminary data.</text>
</comment>
<dbReference type="Proteomes" id="UP000814140">
    <property type="component" value="Unassembled WGS sequence"/>
</dbReference>
<organism evidence="1 2">
    <name type="scientific">Artomyces pyxidatus</name>
    <dbReference type="NCBI Taxonomy" id="48021"/>
    <lineage>
        <taxon>Eukaryota</taxon>
        <taxon>Fungi</taxon>
        <taxon>Dikarya</taxon>
        <taxon>Basidiomycota</taxon>
        <taxon>Agaricomycotina</taxon>
        <taxon>Agaricomycetes</taxon>
        <taxon>Russulales</taxon>
        <taxon>Auriscalpiaceae</taxon>
        <taxon>Artomyces</taxon>
    </lineage>
</organism>
<reference evidence="1" key="2">
    <citation type="journal article" date="2022" name="New Phytol.">
        <title>Evolutionary transition to the ectomycorrhizal habit in the genomes of a hyperdiverse lineage of mushroom-forming fungi.</title>
        <authorList>
            <person name="Looney B."/>
            <person name="Miyauchi S."/>
            <person name="Morin E."/>
            <person name="Drula E."/>
            <person name="Courty P.E."/>
            <person name="Kohler A."/>
            <person name="Kuo A."/>
            <person name="LaButti K."/>
            <person name="Pangilinan J."/>
            <person name="Lipzen A."/>
            <person name="Riley R."/>
            <person name="Andreopoulos W."/>
            <person name="He G."/>
            <person name="Johnson J."/>
            <person name="Nolan M."/>
            <person name="Tritt A."/>
            <person name="Barry K.W."/>
            <person name="Grigoriev I.V."/>
            <person name="Nagy L.G."/>
            <person name="Hibbett D."/>
            <person name="Henrissat B."/>
            <person name="Matheny P.B."/>
            <person name="Labbe J."/>
            <person name="Martin F.M."/>
        </authorList>
    </citation>
    <scope>NUCLEOTIDE SEQUENCE</scope>
    <source>
        <strain evidence="1">HHB10654</strain>
    </source>
</reference>
<accession>A0ACB8SHN6</accession>
<keyword evidence="2" id="KW-1185">Reference proteome</keyword>
<proteinExistence type="predicted"/>
<dbReference type="EMBL" id="MU277294">
    <property type="protein sequence ID" value="KAI0055388.1"/>
    <property type="molecule type" value="Genomic_DNA"/>
</dbReference>